<organism evidence="1">
    <name type="scientific">Arundo donax</name>
    <name type="common">Giant reed</name>
    <name type="synonym">Donax arundinaceus</name>
    <dbReference type="NCBI Taxonomy" id="35708"/>
    <lineage>
        <taxon>Eukaryota</taxon>
        <taxon>Viridiplantae</taxon>
        <taxon>Streptophyta</taxon>
        <taxon>Embryophyta</taxon>
        <taxon>Tracheophyta</taxon>
        <taxon>Spermatophyta</taxon>
        <taxon>Magnoliopsida</taxon>
        <taxon>Liliopsida</taxon>
        <taxon>Poales</taxon>
        <taxon>Poaceae</taxon>
        <taxon>PACMAD clade</taxon>
        <taxon>Arundinoideae</taxon>
        <taxon>Arundineae</taxon>
        <taxon>Arundo</taxon>
    </lineage>
</organism>
<accession>A0A0A9CLX6</accession>
<reference evidence="1" key="2">
    <citation type="journal article" date="2015" name="Data Brief">
        <title>Shoot transcriptome of the giant reed, Arundo donax.</title>
        <authorList>
            <person name="Barrero R.A."/>
            <person name="Guerrero F.D."/>
            <person name="Moolhuijzen P."/>
            <person name="Goolsby J.A."/>
            <person name="Tidwell J."/>
            <person name="Bellgard S.E."/>
            <person name="Bellgard M.I."/>
        </authorList>
    </citation>
    <scope>NUCLEOTIDE SEQUENCE</scope>
    <source>
        <tissue evidence="1">Shoot tissue taken approximately 20 cm above the soil surface</tissue>
    </source>
</reference>
<name>A0A0A9CLX6_ARUDO</name>
<dbReference type="EMBL" id="GBRH01220591">
    <property type="protein sequence ID" value="JAD77304.1"/>
    <property type="molecule type" value="Transcribed_RNA"/>
</dbReference>
<dbReference type="AlphaFoldDB" id="A0A0A9CLX6"/>
<protein>
    <submittedName>
        <fullName evidence="1">Uncharacterized protein</fullName>
    </submittedName>
</protein>
<reference evidence="1" key="1">
    <citation type="submission" date="2014-09" db="EMBL/GenBank/DDBJ databases">
        <authorList>
            <person name="Magalhaes I.L.F."/>
            <person name="Oliveira U."/>
            <person name="Santos F.R."/>
            <person name="Vidigal T.H.D.A."/>
            <person name="Brescovit A.D."/>
            <person name="Santos A.J."/>
        </authorList>
    </citation>
    <scope>NUCLEOTIDE SEQUENCE</scope>
    <source>
        <tissue evidence="1">Shoot tissue taken approximately 20 cm above the soil surface</tissue>
    </source>
</reference>
<sequence length="67" mass="7759">MIHQEKDVDSLPTRRKEIIGKNIFCAVKVAYNTKHIELMYQSMLENASGAKRQMLISLEQINHNKCV</sequence>
<evidence type="ECO:0000313" key="1">
    <source>
        <dbReference type="EMBL" id="JAD77304.1"/>
    </source>
</evidence>
<proteinExistence type="predicted"/>